<evidence type="ECO:0000256" key="2">
    <source>
        <dbReference type="SAM" id="MobiDB-lite"/>
    </source>
</evidence>
<keyword evidence="3" id="KW-1133">Transmembrane helix</keyword>
<gene>
    <name evidence="4" type="ORF">CABS02_01006</name>
</gene>
<keyword evidence="3" id="KW-0472">Membrane</keyword>
<proteinExistence type="predicted"/>
<reference evidence="4" key="1">
    <citation type="submission" date="2019-01" db="EMBL/GenBank/DDBJ databases">
        <title>Colletotrichum abscissum LGMF1257.</title>
        <authorList>
            <person name="Baroncelli R."/>
        </authorList>
    </citation>
    <scope>NUCLEOTIDE SEQUENCE</scope>
    <source>
        <strain evidence="4">Ca142</strain>
    </source>
</reference>
<evidence type="ECO:0000256" key="1">
    <source>
        <dbReference type="SAM" id="Coils"/>
    </source>
</evidence>
<dbReference type="AlphaFoldDB" id="A0A9P9XSL0"/>
<keyword evidence="3" id="KW-0812">Transmembrane</keyword>
<evidence type="ECO:0000313" key="5">
    <source>
        <dbReference type="Proteomes" id="UP001056436"/>
    </source>
</evidence>
<feature type="transmembrane region" description="Helical" evidence="3">
    <location>
        <begin position="596"/>
        <end position="617"/>
    </location>
</feature>
<dbReference type="OrthoDB" id="10071171at2759"/>
<dbReference type="Proteomes" id="UP001056436">
    <property type="component" value="Unassembled WGS sequence"/>
</dbReference>
<evidence type="ECO:0000313" key="4">
    <source>
        <dbReference type="EMBL" id="KAI3558966.1"/>
    </source>
</evidence>
<feature type="region of interest" description="Disordered" evidence="2">
    <location>
        <begin position="1"/>
        <end position="32"/>
    </location>
</feature>
<feature type="compositionally biased region" description="Low complexity" evidence="2">
    <location>
        <begin position="10"/>
        <end position="21"/>
    </location>
</feature>
<dbReference type="EMBL" id="SDAQ01000002">
    <property type="protein sequence ID" value="KAI3558966.1"/>
    <property type="molecule type" value="Genomic_DNA"/>
</dbReference>
<organism evidence="4 5">
    <name type="scientific">Colletotrichum abscissum</name>
    <dbReference type="NCBI Taxonomy" id="1671311"/>
    <lineage>
        <taxon>Eukaryota</taxon>
        <taxon>Fungi</taxon>
        <taxon>Dikarya</taxon>
        <taxon>Ascomycota</taxon>
        <taxon>Pezizomycotina</taxon>
        <taxon>Sordariomycetes</taxon>
        <taxon>Hypocreomycetidae</taxon>
        <taxon>Glomerellales</taxon>
        <taxon>Glomerellaceae</taxon>
        <taxon>Colletotrichum</taxon>
        <taxon>Colletotrichum acutatum species complex</taxon>
    </lineage>
</organism>
<sequence length="721" mass="80895">MGASTGPIVSASASPHPSPLLEPRDAQRTNENGQGQVGAFLWPQRFFTRQSISRNWENSPYITAILKNTNVPLTLEEPGEEDNIFFLRTEENWAADKYRVAPLIAFLRGATITELQHGDIKDVRGNGNTAIIIDGNISHGKGRFRPYLGSLSPLRLLEELRAKRYNENPTTAEEDGFIDAERRLIYIVDLSRWSVLALVGSAPESLYRLLDDFLLNYVLSRSSIGVHFSTEGPETFALEFSLPYSVWRTSKTLMHDHRSIDSDREHLRFSEDVTFLRTLSGYRADVEEVDAIYSSHISCIVTGYDQSRWTCILLCEAWFEVEIIGLPTPDSIARYEAELQDVEESMGVVKLSDPMCRGKGDMSSSTATLWLPRSYFLRVMEIRLSQIHKEWMGVFDNIEKQINGITERHQNLLREIRTLARDIQATPALINALDVLDDFEAGILRAEKIVKGLSQKMEDVVSSGDSFMTTDVNYFLNTEGRIGDAPDCMPHLSQIRWIFNKLRKLRRRLGGLETSCEEMIKGCSTSRKETLLRIELNRAVAPPPPASTIAAVVAPKQSLAVGAASWMTITSQPLVNIAAVFSCDNIIGYDRTPRNFVISLVWMYLGMAALVLICMELSNGRWIRSIRAYISTSSHEETNTTPRQIKRSPTLTMKLMDWWQGSGFTERPSFRTIISQVPPPTARIELTVLNSLGAPDCNEQHDCPGEVGPIVPGAVHLRAGP</sequence>
<name>A0A9P9XSL0_9PEZI</name>
<accession>A0A9P9XSL0</accession>
<keyword evidence="1" id="KW-0175">Coiled coil</keyword>
<comment type="caution">
    <text evidence="4">The sequence shown here is derived from an EMBL/GenBank/DDBJ whole genome shotgun (WGS) entry which is preliminary data.</text>
</comment>
<protein>
    <submittedName>
        <fullName evidence="4">Uncharacterized protein</fullName>
    </submittedName>
</protein>
<feature type="coiled-coil region" evidence="1">
    <location>
        <begin position="395"/>
        <end position="422"/>
    </location>
</feature>
<evidence type="ECO:0000256" key="3">
    <source>
        <dbReference type="SAM" id="Phobius"/>
    </source>
</evidence>
<keyword evidence="5" id="KW-1185">Reference proteome</keyword>